<feature type="region of interest" description="Disordered" evidence="5">
    <location>
        <begin position="135"/>
        <end position="155"/>
    </location>
</feature>
<dbReference type="PROSITE" id="PS50966">
    <property type="entry name" value="ZF_SWIM"/>
    <property type="match status" value="1"/>
</dbReference>
<evidence type="ECO:0000256" key="4">
    <source>
        <dbReference type="PROSITE-ProRule" id="PRU00325"/>
    </source>
</evidence>
<evidence type="ECO:0000256" key="1">
    <source>
        <dbReference type="ARBA" id="ARBA00022723"/>
    </source>
</evidence>
<dbReference type="SMART" id="SM00575">
    <property type="entry name" value="ZnF_PMZ"/>
    <property type="match status" value="1"/>
</dbReference>
<evidence type="ECO:0000313" key="8">
    <source>
        <dbReference type="Proteomes" id="UP001163823"/>
    </source>
</evidence>
<organism evidence="7 8">
    <name type="scientific">Quillaja saponaria</name>
    <name type="common">Soap bark tree</name>
    <dbReference type="NCBI Taxonomy" id="32244"/>
    <lineage>
        <taxon>Eukaryota</taxon>
        <taxon>Viridiplantae</taxon>
        <taxon>Streptophyta</taxon>
        <taxon>Embryophyta</taxon>
        <taxon>Tracheophyta</taxon>
        <taxon>Spermatophyta</taxon>
        <taxon>Magnoliopsida</taxon>
        <taxon>eudicotyledons</taxon>
        <taxon>Gunneridae</taxon>
        <taxon>Pentapetalae</taxon>
        <taxon>rosids</taxon>
        <taxon>fabids</taxon>
        <taxon>Fabales</taxon>
        <taxon>Quillajaceae</taxon>
        <taxon>Quillaja</taxon>
    </lineage>
</organism>
<dbReference type="PANTHER" id="PTHR31973:SF166">
    <property type="entry name" value="OS10G0104700 PROTEIN"/>
    <property type="match status" value="1"/>
</dbReference>
<dbReference type="Proteomes" id="UP001163823">
    <property type="component" value="Chromosome 9"/>
</dbReference>
<comment type="caution">
    <text evidence="7">The sequence shown here is derived from an EMBL/GenBank/DDBJ whole genome shotgun (WGS) entry which is preliminary data.</text>
</comment>
<proteinExistence type="predicted"/>
<protein>
    <submittedName>
        <fullName evidence="7">Protein FAR1-RELATED SEQUENCE like</fullName>
    </submittedName>
</protein>
<evidence type="ECO:0000256" key="3">
    <source>
        <dbReference type="ARBA" id="ARBA00022833"/>
    </source>
</evidence>
<dbReference type="InterPro" id="IPR006564">
    <property type="entry name" value="Znf_PMZ"/>
</dbReference>
<keyword evidence="2 4" id="KW-0863">Zinc-finger</keyword>
<dbReference type="EMBL" id="JARAOO010000009">
    <property type="protein sequence ID" value="KAJ7955333.1"/>
    <property type="molecule type" value="Genomic_DNA"/>
</dbReference>
<evidence type="ECO:0000256" key="2">
    <source>
        <dbReference type="ARBA" id="ARBA00022771"/>
    </source>
</evidence>
<dbReference type="Pfam" id="PF04434">
    <property type="entry name" value="SWIM"/>
    <property type="match status" value="1"/>
</dbReference>
<dbReference type="AlphaFoldDB" id="A0AAD7PH38"/>
<keyword evidence="3" id="KW-0862">Zinc</keyword>
<evidence type="ECO:0000256" key="5">
    <source>
        <dbReference type="SAM" id="MobiDB-lite"/>
    </source>
</evidence>
<keyword evidence="8" id="KW-1185">Reference proteome</keyword>
<dbReference type="KEGG" id="qsa:O6P43_021942"/>
<gene>
    <name evidence="7" type="ORF">O6P43_021942</name>
</gene>
<reference evidence="7" key="1">
    <citation type="journal article" date="2023" name="Science">
        <title>Elucidation of the pathway for biosynthesis of saponin adjuvants from the soapbark tree.</title>
        <authorList>
            <person name="Reed J."/>
            <person name="Orme A."/>
            <person name="El-Demerdash A."/>
            <person name="Owen C."/>
            <person name="Martin L.B.B."/>
            <person name="Misra R.C."/>
            <person name="Kikuchi S."/>
            <person name="Rejzek M."/>
            <person name="Martin A.C."/>
            <person name="Harkess A."/>
            <person name="Leebens-Mack J."/>
            <person name="Louveau T."/>
            <person name="Stephenson M.J."/>
            <person name="Osbourn A."/>
        </authorList>
    </citation>
    <scope>NUCLEOTIDE SEQUENCE</scope>
    <source>
        <strain evidence="7">S10</strain>
    </source>
</reference>
<accession>A0AAD7PH38</accession>
<name>A0AAD7PH38_QUISA</name>
<evidence type="ECO:0000259" key="6">
    <source>
        <dbReference type="PROSITE" id="PS50966"/>
    </source>
</evidence>
<sequence>MVDVLRGKMMQSMYTRRVDSNQWTTKLTPFMEEKLQKETSMAQSLQVVLLQGSTFEVRGESAEIVDIDHWDCSCKGWQITGLPCSHAVAVCECIGRSPYDYCSRYLTVENFRLTYEQSIYPVPNVDSQVQNESNQPVIVMPPPTKRPPGRPKMKQVDSIDIIKRQLQCSKRKGLGHNKKTCKNS</sequence>
<dbReference type="InterPro" id="IPR007527">
    <property type="entry name" value="Znf_SWIM"/>
</dbReference>
<dbReference type="GO" id="GO:0008270">
    <property type="term" value="F:zinc ion binding"/>
    <property type="evidence" value="ECO:0007669"/>
    <property type="project" value="UniProtKB-KW"/>
</dbReference>
<dbReference type="PANTHER" id="PTHR31973">
    <property type="entry name" value="POLYPROTEIN, PUTATIVE-RELATED"/>
    <property type="match status" value="1"/>
</dbReference>
<evidence type="ECO:0000313" key="7">
    <source>
        <dbReference type="EMBL" id="KAJ7955333.1"/>
    </source>
</evidence>
<keyword evidence="1" id="KW-0479">Metal-binding</keyword>
<feature type="domain" description="SWIM-type" evidence="6">
    <location>
        <begin position="63"/>
        <end position="95"/>
    </location>
</feature>